<comment type="caution">
    <text evidence="3">The sequence shown here is derived from an EMBL/GenBank/DDBJ whole genome shotgun (WGS) entry which is preliminary data.</text>
</comment>
<evidence type="ECO:0000313" key="4">
    <source>
        <dbReference type="Proteomes" id="UP001155587"/>
    </source>
</evidence>
<reference evidence="3" key="1">
    <citation type="submission" date="2022-02" db="EMBL/GenBank/DDBJ databases">
        <title>Vibrio sp. nov, a new bacterium isolated from seawater.</title>
        <authorList>
            <person name="Yuan Y."/>
        </authorList>
    </citation>
    <scope>NUCLEOTIDE SEQUENCE</scope>
    <source>
        <strain evidence="3">ZSDZ65</strain>
    </source>
</reference>
<dbReference type="SUPFAM" id="SSF52266">
    <property type="entry name" value="SGNH hydrolase"/>
    <property type="match status" value="1"/>
</dbReference>
<dbReference type="InterPro" id="IPR051532">
    <property type="entry name" value="Ester_Hydrolysis_Enzymes"/>
</dbReference>
<sequence>MIWQRSFIVLFILSLASFHAKAASLLILGDSLSAGYNMKAEESWPTILPSLLSTVDRPITVVNGSVSGDTTGNGLAKLPSLLDSHHPDYVLIELGANDGLRGFQPNIVKNNLLQLIRMSEDSGAKVMLMQIRIPPNYGKRYAKMFEAIYPEVAEETTTPLIPFFLEDVITKSEWMMDDGLHPKAEAQPFIAESVANALRPYL</sequence>
<dbReference type="RefSeq" id="WP_265673963.1">
    <property type="nucleotide sequence ID" value="NZ_JAKRRY010000005.1"/>
</dbReference>
<dbReference type="InterPro" id="IPR008265">
    <property type="entry name" value="Lipase_GDSL_AS"/>
</dbReference>
<evidence type="ECO:0000256" key="1">
    <source>
        <dbReference type="SAM" id="SignalP"/>
    </source>
</evidence>
<dbReference type="AlphaFoldDB" id="A0A9X3CLE9"/>
<feature type="chain" id="PRO_5040756636" evidence="1">
    <location>
        <begin position="23"/>
        <end position="202"/>
    </location>
</feature>
<accession>A0A9X3CLE9</accession>
<dbReference type="GO" id="GO:0004622">
    <property type="term" value="F:phosphatidylcholine lysophospholipase activity"/>
    <property type="evidence" value="ECO:0007669"/>
    <property type="project" value="TreeGrafter"/>
</dbReference>
<evidence type="ECO:0000313" key="3">
    <source>
        <dbReference type="EMBL" id="MCW8345553.1"/>
    </source>
</evidence>
<proteinExistence type="predicted"/>
<feature type="signal peptide" evidence="1">
    <location>
        <begin position="1"/>
        <end position="22"/>
    </location>
</feature>
<dbReference type="PANTHER" id="PTHR30383:SF24">
    <property type="entry name" value="THIOESTERASE 1_PROTEASE 1_LYSOPHOSPHOLIPASE L1"/>
    <property type="match status" value="1"/>
</dbReference>
<organism evidence="3 4">
    <name type="scientific">Vibrio qingdaonensis</name>
    <dbReference type="NCBI Taxonomy" id="2829491"/>
    <lineage>
        <taxon>Bacteria</taxon>
        <taxon>Pseudomonadati</taxon>
        <taxon>Pseudomonadota</taxon>
        <taxon>Gammaproteobacteria</taxon>
        <taxon>Vibrionales</taxon>
        <taxon>Vibrionaceae</taxon>
        <taxon>Vibrio</taxon>
    </lineage>
</organism>
<protein>
    <submittedName>
        <fullName evidence="3">Arylesterase</fullName>
    </submittedName>
</protein>
<gene>
    <name evidence="3" type="ORF">MD535_05945</name>
</gene>
<name>A0A9X3CLE9_9VIBR</name>
<dbReference type="PANTHER" id="PTHR30383">
    <property type="entry name" value="THIOESTERASE 1/PROTEASE 1/LYSOPHOSPHOLIPASE L1"/>
    <property type="match status" value="1"/>
</dbReference>
<dbReference type="PROSITE" id="PS01098">
    <property type="entry name" value="LIPASE_GDSL_SER"/>
    <property type="match status" value="1"/>
</dbReference>
<dbReference type="Pfam" id="PF13472">
    <property type="entry name" value="Lipase_GDSL_2"/>
    <property type="match status" value="1"/>
</dbReference>
<dbReference type="GO" id="GO:0006629">
    <property type="term" value="P:lipid metabolic process"/>
    <property type="evidence" value="ECO:0007669"/>
    <property type="project" value="InterPro"/>
</dbReference>
<keyword evidence="1" id="KW-0732">Signal</keyword>
<dbReference type="InterPro" id="IPR013830">
    <property type="entry name" value="SGNH_hydro"/>
</dbReference>
<keyword evidence="4" id="KW-1185">Reference proteome</keyword>
<dbReference type="Proteomes" id="UP001155587">
    <property type="component" value="Unassembled WGS sequence"/>
</dbReference>
<feature type="domain" description="SGNH hydrolase-type esterase" evidence="2">
    <location>
        <begin position="27"/>
        <end position="185"/>
    </location>
</feature>
<dbReference type="InterPro" id="IPR036514">
    <property type="entry name" value="SGNH_hydro_sf"/>
</dbReference>
<dbReference type="Gene3D" id="3.40.50.1110">
    <property type="entry name" value="SGNH hydrolase"/>
    <property type="match status" value="1"/>
</dbReference>
<dbReference type="CDD" id="cd01822">
    <property type="entry name" value="Lysophospholipase_L1_like"/>
    <property type="match status" value="1"/>
</dbReference>
<dbReference type="EMBL" id="JAKRRY010000005">
    <property type="protein sequence ID" value="MCW8345553.1"/>
    <property type="molecule type" value="Genomic_DNA"/>
</dbReference>
<evidence type="ECO:0000259" key="2">
    <source>
        <dbReference type="Pfam" id="PF13472"/>
    </source>
</evidence>